<sequence length="601" mass="68017">MPITKMPVVHLGIISQTYKQDLKKKKLKTGQEIPTHSNSFRNPFQITAHFIKKYTNSQGSEEQEKYVELARQLLCRSQCRAGLKCLGKGKHVDLPLAWTELLLLGLCHGKIQNDSLDSLLMSLDHSPVLVEHIPALFYLGESVLYWICTERSQKANLYTCEVKILKLGYLVFLRLFLHHISGNLSGYQKHKSSLQHFLKALHQWESRYNQFPNILLSVHVMLRVGEIICRLGRLEDDSPPITAPADCQEYKVNQVLWHCLLSWYCLHNNISQFSKVSEHLILLRDELQKDNWLDSALGLMVLGEAAKSNLSCLEMLLSLHISPTTHGILEENKDMSQRRCWPWQLEHVYTTVLADICQHSSTAEIQKTALLGSQTPQGCYNTDGLLQLLRNSDAEAWRLRYSAVQALVCVCRGLSGALIKEGLRNVAWIALQKHLSQETDQRVREGSRVIEAEINVPESVFCSEGGKPSPSFVANTPASIPGQLITWRIACTLSQLYLPPTIVHLNLWSKTRKDLPPSTRPRLKPSCLKPTETIPGPAKKTRVSTQIPRGMSKCCKWQKELQMKLAEEEDSEKGKLESVQKDTATFQTDHEEADGSVQIGH</sequence>
<dbReference type="PANTHER" id="PTHR28651:SF1">
    <property type="entry name" value="TRANSMEMBRANE PROTEIN 232"/>
    <property type="match status" value="1"/>
</dbReference>
<evidence type="ECO:0000313" key="2">
    <source>
        <dbReference type="EMBL" id="KAL0965782.1"/>
    </source>
</evidence>
<dbReference type="Proteomes" id="UP001557470">
    <property type="component" value="Unassembled WGS sequence"/>
</dbReference>
<dbReference type="InterPro" id="IPR031747">
    <property type="entry name" value="TMEM232"/>
</dbReference>
<feature type="region of interest" description="Disordered" evidence="1">
    <location>
        <begin position="514"/>
        <end position="542"/>
    </location>
</feature>
<comment type="caution">
    <text evidence="2">The sequence shown here is derived from an EMBL/GenBank/DDBJ whole genome shotgun (WGS) entry which is preliminary data.</text>
</comment>
<name>A0ABD0WQ44_UMBPY</name>
<feature type="compositionally biased region" description="Basic and acidic residues" evidence="1">
    <location>
        <begin position="566"/>
        <end position="580"/>
    </location>
</feature>
<accession>A0ABD0WQ44</accession>
<evidence type="ECO:0000313" key="3">
    <source>
        <dbReference type="Proteomes" id="UP001557470"/>
    </source>
</evidence>
<gene>
    <name evidence="2" type="ORF">UPYG_G00285650</name>
</gene>
<keyword evidence="3" id="KW-1185">Reference proteome</keyword>
<organism evidence="2 3">
    <name type="scientific">Umbra pygmaea</name>
    <name type="common">Eastern mudminnow</name>
    <dbReference type="NCBI Taxonomy" id="75934"/>
    <lineage>
        <taxon>Eukaryota</taxon>
        <taxon>Metazoa</taxon>
        <taxon>Chordata</taxon>
        <taxon>Craniata</taxon>
        <taxon>Vertebrata</taxon>
        <taxon>Euteleostomi</taxon>
        <taxon>Actinopterygii</taxon>
        <taxon>Neopterygii</taxon>
        <taxon>Teleostei</taxon>
        <taxon>Protacanthopterygii</taxon>
        <taxon>Esociformes</taxon>
        <taxon>Umbridae</taxon>
        <taxon>Umbra</taxon>
    </lineage>
</organism>
<dbReference type="Pfam" id="PF15877">
    <property type="entry name" value="TMEM232"/>
    <property type="match status" value="1"/>
</dbReference>
<protein>
    <recommendedName>
        <fullName evidence="4">Transmembrane protein 232</fullName>
    </recommendedName>
</protein>
<dbReference type="PANTHER" id="PTHR28651">
    <property type="entry name" value="TRANSMEMBRANE PROTEIN 232"/>
    <property type="match status" value="1"/>
</dbReference>
<evidence type="ECO:0000256" key="1">
    <source>
        <dbReference type="SAM" id="MobiDB-lite"/>
    </source>
</evidence>
<feature type="region of interest" description="Disordered" evidence="1">
    <location>
        <begin position="566"/>
        <end position="601"/>
    </location>
</feature>
<dbReference type="EMBL" id="JAGEUA010000009">
    <property type="protein sequence ID" value="KAL0965782.1"/>
    <property type="molecule type" value="Genomic_DNA"/>
</dbReference>
<reference evidence="2 3" key="1">
    <citation type="submission" date="2024-06" db="EMBL/GenBank/DDBJ databases">
        <authorList>
            <person name="Pan Q."/>
            <person name="Wen M."/>
            <person name="Jouanno E."/>
            <person name="Zahm M."/>
            <person name="Klopp C."/>
            <person name="Cabau C."/>
            <person name="Louis A."/>
            <person name="Berthelot C."/>
            <person name="Parey E."/>
            <person name="Roest Crollius H."/>
            <person name="Montfort J."/>
            <person name="Robinson-Rechavi M."/>
            <person name="Bouchez O."/>
            <person name="Lampietro C."/>
            <person name="Lopez Roques C."/>
            <person name="Donnadieu C."/>
            <person name="Postlethwait J."/>
            <person name="Bobe J."/>
            <person name="Verreycken H."/>
            <person name="Guiguen Y."/>
        </authorList>
    </citation>
    <scope>NUCLEOTIDE SEQUENCE [LARGE SCALE GENOMIC DNA]</scope>
    <source>
        <strain evidence="2">Up_M1</strain>
        <tissue evidence="2">Testis</tissue>
    </source>
</reference>
<proteinExistence type="predicted"/>
<dbReference type="AlphaFoldDB" id="A0ABD0WQ44"/>
<evidence type="ECO:0008006" key="4">
    <source>
        <dbReference type="Google" id="ProtNLM"/>
    </source>
</evidence>